<sequence length="412" mass="45932">MFVVRRSLPQPDSPAGCSVSPSDTERTLETVDAEIYVLDHRGDLWLHTEGTDIDGCSDPAYFQVCSRTMARASPVFDRMLFGHFFEAARNKDEAGRWAVDLPEDSTWAIKVLLWVIHGHYEHLRLSHAANADFVPRLYELLVLADKYDCVHILRPWAAQWSHKMARQIGDPVANDSEQEKLLHTSWICYHLGDRVGFETVLTHLILKFPLGSHIQMEREGFMPCPLPPDLIHILDSNRLQLIQSVLAPLARNVGKLLRSRTKLVGLCQGLNHARGGPVEPQIRAACEEQLLCRAMRCLQPHGLWPIPDAATAALRGHSPAALSEIVSGLGTMAQGIRRGGGFVMPGNHAACGLVDMSWHPLRDQPPVYVAAGYRYRVSAALDEYFVRQADLMGISERGQGVVDAGDWVQFFV</sequence>
<gene>
    <name evidence="2" type="ORF">Micbo1qcDRAFT_206207</name>
</gene>
<dbReference type="InterPro" id="IPR011333">
    <property type="entry name" value="SKP1/BTB/POZ_sf"/>
</dbReference>
<dbReference type="Proteomes" id="UP000070501">
    <property type="component" value="Unassembled WGS sequence"/>
</dbReference>
<feature type="region of interest" description="Disordered" evidence="1">
    <location>
        <begin position="1"/>
        <end position="23"/>
    </location>
</feature>
<evidence type="ECO:0000256" key="1">
    <source>
        <dbReference type="SAM" id="MobiDB-lite"/>
    </source>
</evidence>
<keyword evidence="3" id="KW-1185">Reference proteome</keyword>
<evidence type="ECO:0008006" key="4">
    <source>
        <dbReference type="Google" id="ProtNLM"/>
    </source>
</evidence>
<dbReference type="AlphaFoldDB" id="A0A136IYI7"/>
<dbReference type="OrthoDB" id="5275938at2759"/>
<reference evidence="3" key="1">
    <citation type="submission" date="2016-02" db="EMBL/GenBank/DDBJ databases">
        <title>Draft genome sequence of Microdochium bolleyi, a fungal endophyte of beachgrass.</title>
        <authorList>
            <consortium name="DOE Joint Genome Institute"/>
            <person name="David A.S."/>
            <person name="May G."/>
            <person name="Haridas S."/>
            <person name="Lim J."/>
            <person name="Wang M."/>
            <person name="Labutti K."/>
            <person name="Lipzen A."/>
            <person name="Barry K."/>
            <person name="Grigoriev I.V."/>
        </authorList>
    </citation>
    <scope>NUCLEOTIDE SEQUENCE [LARGE SCALE GENOMIC DNA]</scope>
    <source>
        <strain evidence="3">J235TASD1</strain>
    </source>
</reference>
<organism evidence="2 3">
    <name type="scientific">Microdochium bolleyi</name>
    <dbReference type="NCBI Taxonomy" id="196109"/>
    <lineage>
        <taxon>Eukaryota</taxon>
        <taxon>Fungi</taxon>
        <taxon>Dikarya</taxon>
        <taxon>Ascomycota</taxon>
        <taxon>Pezizomycotina</taxon>
        <taxon>Sordariomycetes</taxon>
        <taxon>Xylariomycetidae</taxon>
        <taxon>Xylariales</taxon>
        <taxon>Microdochiaceae</taxon>
        <taxon>Microdochium</taxon>
    </lineage>
</organism>
<evidence type="ECO:0000313" key="2">
    <source>
        <dbReference type="EMBL" id="KXJ89944.1"/>
    </source>
</evidence>
<dbReference type="Gene3D" id="3.30.710.10">
    <property type="entry name" value="Potassium Channel Kv1.1, Chain A"/>
    <property type="match status" value="1"/>
</dbReference>
<dbReference type="SUPFAM" id="SSF54695">
    <property type="entry name" value="POZ domain"/>
    <property type="match status" value="1"/>
</dbReference>
<accession>A0A136IYI7</accession>
<evidence type="ECO:0000313" key="3">
    <source>
        <dbReference type="Proteomes" id="UP000070501"/>
    </source>
</evidence>
<dbReference type="STRING" id="196109.A0A136IYI7"/>
<dbReference type="InParanoid" id="A0A136IYI7"/>
<protein>
    <recommendedName>
        <fullName evidence="4">BTB domain-containing protein</fullName>
    </recommendedName>
</protein>
<name>A0A136IYI7_9PEZI</name>
<proteinExistence type="predicted"/>
<dbReference type="EMBL" id="KQ964254">
    <property type="protein sequence ID" value="KXJ89944.1"/>
    <property type="molecule type" value="Genomic_DNA"/>
</dbReference>